<dbReference type="OrthoDB" id="7933390at2"/>
<dbReference type="SUPFAM" id="SSF50370">
    <property type="entry name" value="Ricin B-like lectins"/>
    <property type="match status" value="1"/>
</dbReference>
<feature type="compositionally biased region" description="Low complexity" evidence="1">
    <location>
        <begin position="434"/>
        <end position="445"/>
    </location>
</feature>
<evidence type="ECO:0000256" key="1">
    <source>
        <dbReference type="SAM" id="MobiDB-lite"/>
    </source>
</evidence>
<reference evidence="4" key="1">
    <citation type="submission" date="2016-10" db="EMBL/GenBank/DDBJ databases">
        <authorList>
            <person name="Varghese N."/>
            <person name="Submissions S."/>
        </authorList>
    </citation>
    <scope>NUCLEOTIDE SEQUENCE [LARGE SCALE GENOMIC DNA]</scope>
    <source>
        <strain evidence="4">CGMCC 4.7042</strain>
    </source>
</reference>
<keyword evidence="3" id="KW-0804">Transcription</keyword>
<sequence>MPELHNAGPLHTHGQPDDSALSDAELGERIRSGAPRADPAIQELKRRHLPAVLAYARLCGRNQTAGNQLAVQALRLASDEAGRGIEPRGQWRHHLLILVRRVGTEWARGGRRARLSADFAAWTDATADAGTGTVPDGGEVPAGAPGPAPDVSAAVLAAFHRLPALTRGVLWYAVVDQEPDSTVAGYLGVRADLVPDLRLRAPESMRQAFLQAYLERGDKRCLGYRRIIEAAARPVDRRRSGDLTLHLAECPRCTRVVAELSRMTDNPRMVFAEHLLGWGGAEYTARLPVSRMPAAVPARGPAPGNAPVAGPVSGPVVSAGEMAAETTAAPERPGQPTAGAALWWGLRLPSRSVLLIAAAVVVAASAATGTALVAASGDSGASREPVASAPTPDGAIPTFEAPPPVPTLSTSPGGTHSARPTPSPTRTPPPAASRPPEAAPTRSVVPIPAPIVPGAGYHPVVNAGTGLCLDVEDGVMANRTDVITTACNGATTQRWRLEPNGLLRNSADPEFCLDSRGDTDRGAGIWSCSSVDGRNGLNLQFSVDGAGVVSPRIDPDFALEPLGGSLGFDRLDGDADQRWNAGTSG</sequence>
<dbReference type="EMBL" id="FNHI01000020">
    <property type="protein sequence ID" value="SDN14661.1"/>
    <property type="molecule type" value="Genomic_DNA"/>
</dbReference>
<gene>
    <name evidence="3" type="ORF">SAMN05444921_12058</name>
</gene>
<feature type="compositionally biased region" description="Pro residues" evidence="1">
    <location>
        <begin position="421"/>
        <end position="433"/>
    </location>
</feature>
<dbReference type="Proteomes" id="UP000199063">
    <property type="component" value="Unassembled WGS sequence"/>
</dbReference>
<name>A0A1G9Z1L0_9ACTN</name>
<feature type="region of interest" description="Disordered" evidence="1">
    <location>
        <begin position="376"/>
        <end position="445"/>
    </location>
</feature>
<protein>
    <submittedName>
        <fullName evidence="3">DNA-directed RNA polymerase specialized sigma subunit, sigma24 family</fullName>
    </submittedName>
</protein>
<dbReference type="Pfam" id="PF00652">
    <property type="entry name" value="Ricin_B_lectin"/>
    <property type="match status" value="1"/>
</dbReference>
<evidence type="ECO:0000313" key="4">
    <source>
        <dbReference type="Proteomes" id="UP000199063"/>
    </source>
</evidence>
<accession>A0A1G9Z1L0</accession>
<dbReference type="RefSeq" id="WP_093659067.1">
    <property type="nucleotide sequence ID" value="NZ_FNHI01000020.1"/>
</dbReference>
<dbReference type="Gene3D" id="2.80.10.50">
    <property type="match status" value="1"/>
</dbReference>
<keyword evidence="4" id="KW-1185">Reference proteome</keyword>
<dbReference type="InterPro" id="IPR000772">
    <property type="entry name" value="Ricin_B_lectin"/>
</dbReference>
<dbReference type="PROSITE" id="PS50231">
    <property type="entry name" value="RICIN_B_LECTIN"/>
    <property type="match status" value="1"/>
</dbReference>
<feature type="domain" description="Ricin B lectin" evidence="2">
    <location>
        <begin position="457"/>
        <end position="582"/>
    </location>
</feature>
<proteinExistence type="predicted"/>
<keyword evidence="3" id="KW-0240">DNA-directed RNA polymerase</keyword>
<dbReference type="InterPro" id="IPR035992">
    <property type="entry name" value="Ricin_B-like_lectins"/>
</dbReference>
<dbReference type="GeneID" id="40832501"/>
<dbReference type="SMART" id="SM00458">
    <property type="entry name" value="RICIN"/>
    <property type="match status" value="1"/>
</dbReference>
<evidence type="ECO:0000259" key="2">
    <source>
        <dbReference type="SMART" id="SM00458"/>
    </source>
</evidence>
<dbReference type="STRING" id="1196353.SAMN05444921_12058"/>
<dbReference type="GO" id="GO:0000428">
    <property type="term" value="C:DNA-directed RNA polymerase complex"/>
    <property type="evidence" value="ECO:0007669"/>
    <property type="project" value="UniProtKB-KW"/>
</dbReference>
<evidence type="ECO:0000313" key="3">
    <source>
        <dbReference type="EMBL" id="SDN14661.1"/>
    </source>
</evidence>
<organism evidence="3 4">
    <name type="scientific">Streptomyces wuyuanensis</name>
    <dbReference type="NCBI Taxonomy" id="1196353"/>
    <lineage>
        <taxon>Bacteria</taxon>
        <taxon>Bacillati</taxon>
        <taxon>Actinomycetota</taxon>
        <taxon>Actinomycetes</taxon>
        <taxon>Kitasatosporales</taxon>
        <taxon>Streptomycetaceae</taxon>
        <taxon>Streptomyces</taxon>
    </lineage>
</organism>
<dbReference type="AlphaFoldDB" id="A0A1G9Z1L0"/>
<feature type="region of interest" description="Disordered" evidence="1">
    <location>
        <begin position="1"/>
        <end position="21"/>
    </location>
</feature>